<proteinExistence type="predicted"/>
<dbReference type="RefSeq" id="WP_272963874.1">
    <property type="nucleotide sequence ID" value="NZ_CALBIY010000084.1"/>
</dbReference>
<keyword evidence="2" id="KW-0442">Lipid degradation</keyword>
<dbReference type="GO" id="GO:0016042">
    <property type="term" value="P:lipid catabolic process"/>
    <property type="evidence" value="ECO:0007669"/>
    <property type="project" value="UniProtKB-KW"/>
</dbReference>
<dbReference type="PANTHER" id="PTHR10272">
    <property type="entry name" value="PLATELET-ACTIVATING FACTOR ACETYLHYDROLASE"/>
    <property type="match status" value="1"/>
</dbReference>
<dbReference type="AlphaFoldDB" id="A0A358DYJ0"/>
<gene>
    <name evidence="5" type="ORF">DEB45_06915</name>
</gene>
<evidence type="ECO:0000256" key="2">
    <source>
        <dbReference type="ARBA" id="ARBA00022963"/>
    </source>
</evidence>
<organism evidence="5 6">
    <name type="scientific">Alteromonas australica</name>
    <dbReference type="NCBI Taxonomy" id="589873"/>
    <lineage>
        <taxon>Bacteria</taxon>
        <taxon>Pseudomonadati</taxon>
        <taxon>Pseudomonadota</taxon>
        <taxon>Gammaproteobacteria</taxon>
        <taxon>Alteromonadales</taxon>
        <taxon>Alteromonadaceae</taxon>
        <taxon>Alteromonas/Salinimonas group</taxon>
        <taxon>Alteromonas</taxon>
    </lineage>
</organism>
<dbReference type="EMBL" id="DONK01000104">
    <property type="protein sequence ID" value="HBU50972.1"/>
    <property type="molecule type" value="Genomic_DNA"/>
</dbReference>
<keyword evidence="3" id="KW-0443">Lipid metabolism</keyword>
<evidence type="ECO:0000313" key="6">
    <source>
        <dbReference type="Proteomes" id="UP000264779"/>
    </source>
</evidence>
<evidence type="ECO:0000256" key="1">
    <source>
        <dbReference type="ARBA" id="ARBA00022801"/>
    </source>
</evidence>
<accession>A0A358DYJ0</accession>
<evidence type="ECO:0000313" key="5">
    <source>
        <dbReference type="EMBL" id="HBU50972.1"/>
    </source>
</evidence>
<sequence>MQINPLRGSKFALTKRNLGWRSAILLLATISYSALSVAENRIDTQRPDAPELATYGTYDIGVKTLHLVNPKQIDMLQLDASKPKPSSLPTYDRPLTIEVWYPASENATGETALKAFIRDGKTQVALHGKARRDASPIEIDTPFPLVLVSHGYPGNRFLLSHLAENIASKGYVVVSIDHTDSTYRTQAAFASTLVNRPVDQQFVLDKVAALSNDVDSFLYKLVNADNTALIGYSMGGYGALITAGASVTEMAVNSPQSAPFATLKRHQAGYHAPVDSRLKTVIAFAPWGMNYYMFSPETLSTVSVPMMLVAGSQDDVSGYENGVRAIWQGMQNTERALLTYENANHNAGAVMPAPEESFYFNDALGFNVSGHYIDAVWDNVRMNNIAQHFVTAWLGKYLKEDTSMQDYLNLVPHANEGVWAMDEKGMAKDSHTYWKGFQKRTAKGLSFEYLAPYFLSHAITP</sequence>
<evidence type="ECO:0000259" key="4">
    <source>
        <dbReference type="Pfam" id="PF12740"/>
    </source>
</evidence>
<dbReference type="Pfam" id="PF12740">
    <property type="entry name" value="PETase"/>
    <property type="match status" value="1"/>
</dbReference>
<dbReference type="Proteomes" id="UP000264779">
    <property type="component" value="Unassembled WGS sequence"/>
</dbReference>
<protein>
    <submittedName>
        <fullName evidence="5">Dienelactone hydrolase</fullName>
    </submittedName>
</protein>
<feature type="domain" description="PET hydrolase/cutinase-like" evidence="4">
    <location>
        <begin position="144"/>
        <end position="261"/>
    </location>
</feature>
<dbReference type="GO" id="GO:0003847">
    <property type="term" value="F:1-alkyl-2-acetylglycerophosphocholine esterase activity"/>
    <property type="evidence" value="ECO:0007669"/>
    <property type="project" value="TreeGrafter"/>
</dbReference>
<dbReference type="InterPro" id="IPR029058">
    <property type="entry name" value="AB_hydrolase_fold"/>
</dbReference>
<dbReference type="Gene3D" id="3.40.50.1820">
    <property type="entry name" value="alpha/beta hydrolase"/>
    <property type="match status" value="1"/>
</dbReference>
<dbReference type="SUPFAM" id="SSF53474">
    <property type="entry name" value="alpha/beta-Hydrolases"/>
    <property type="match status" value="1"/>
</dbReference>
<evidence type="ECO:0000256" key="3">
    <source>
        <dbReference type="ARBA" id="ARBA00023098"/>
    </source>
</evidence>
<dbReference type="InterPro" id="IPR041127">
    <property type="entry name" value="PET_hydrolase/cutinase-like"/>
</dbReference>
<keyword evidence="1 5" id="KW-0378">Hydrolase</keyword>
<comment type="caution">
    <text evidence="5">The sequence shown here is derived from an EMBL/GenBank/DDBJ whole genome shotgun (WGS) entry which is preliminary data.</text>
</comment>
<name>A0A358DYJ0_9ALTE</name>
<dbReference type="PANTHER" id="PTHR10272:SF0">
    <property type="entry name" value="PLATELET-ACTIVATING FACTOR ACETYLHYDROLASE"/>
    <property type="match status" value="1"/>
</dbReference>
<reference evidence="5 6" key="1">
    <citation type="journal article" date="2018" name="Nat. Biotechnol.">
        <title>A standardized bacterial taxonomy based on genome phylogeny substantially revises the tree of life.</title>
        <authorList>
            <person name="Parks D.H."/>
            <person name="Chuvochina M."/>
            <person name="Waite D.W."/>
            <person name="Rinke C."/>
            <person name="Skarshewski A."/>
            <person name="Chaumeil P.A."/>
            <person name="Hugenholtz P."/>
        </authorList>
    </citation>
    <scope>NUCLEOTIDE SEQUENCE [LARGE SCALE GENOMIC DNA]</scope>
    <source>
        <strain evidence="5">UBA11621</strain>
    </source>
</reference>